<accession>A0A235H868</accession>
<dbReference type="EMBL" id="NOWT01000030">
    <property type="protein sequence ID" value="OYD81673.1"/>
    <property type="molecule type" value="Genomic_DNA"/>
</dbReference>
<dbReference type="Proteomes" id="UP000215367">
    <property type="component" value="Unassembled WGS sequence"/>
</dbReference>
<dbReference type="InterPro" id="IPR008311">
    <property type="entry name" value="UCP028101"/>
</dbReference>
<dbReference type="SUPFAM" id="SSF50969">
    <property type="entry name" value="YVTN repeat-like/Quinoprotein amine dehydrogenase"/>
    <property type="match status" value="1"/>
</dbReference>
<protein>
    <recommendedName>
        <fullName evidence="3">DUF1513 domain-containing protein</fullName>
    </recommendedName>
</protein>
<dbReference type="Gene3D" id="2.130.10.10">
    <property type="entry name" value="YVTN repeat-like/Quinoprotein amine dehydrogenase"/>
    <property type="match status" value="1"/>
</dbReference>
<dbReference type="PIRSF" id="PIRSF028101">
    <property type="entry name" value="UCP028101"/>
    <property type="match status" value="1"/>
</dbReference>
<gene>
    <name evidence="1" type="ORF">CHT98_24585</name>
</gene>
<reference evidence="1 2" key="1">
    <citation type="submission" date="2017-07" db="EMBL/GenBank/DDBJ databases">
        <title>Whole genome sequence of Azospirillum brasilense 2A1, a potential biofertilizer strain.</title>
        <authorList>
            <person name="Fontana C.A."/>
            <person name="Toffoli L.M."/>
            <person name="Salazar S.M."/>
            <person name="Puglisi E."/>
            <person name="Pedraza R."/>
            <person name="Bassi D."/>
            <person name="Cocconcelli P.S."/>
        </authorList>
    </citation>
    <scope>NUCLEOTIDE SEQUENCE [LARGE SCALE GENOMIC DNA]</scope>
    <source>
        <strain evidence="1 2">2A1</strain>
        <plasmid evidence="1">unnamed</plasmid>
    </source>
</reference>
<dbReference type="InterPro" id="IPR015943">
    <property type="entry name" value="WD40/YVTN_repeat-like_dom_sf"/>
</dbReference>
<proteinExistence type="predicted"/>
<sequence length="379" mass="39098">MDATRRGTLFLIGGGLLGGSLLGGGLLGALLGPARAETAGGTLFLNAYATAAAAPEYGVAALDGAGGVRFTTPTPGRAHGVVPHPTRAEAVAFARRPGRWFMPLSLVDGRPGPVIRAPEDRRFTGHGAFSTDGRLLYVAEDDVPRETGSIGIYDAMDGYRRVGAMPTHGLGPHELLMIADGTVLAVANGGVITHPDTGRAKLNLDEMDSSITYVEVASGKLLDQVRLPEEHANLGIRHIAALADGGIAFGTQDERPVGMLQPLTGTHRPGGGAVRLFETPDDELSRFEGYIGSVAADKGKVAASSPKGGIIGLWDDATGAWLGSAALPDGCGIAPDGDGFLASSGLGSLRTVGAVPDLPGDGLRLADFRWDNHMTRFAI</sequence>
<organism evidence="1 2">
    <name type="scientific">Azospirillum brasilense</name>
    <dbReference type="NCBI Taxonomy" id="192"/>
    <lineage>
        <taxon>Bacteria</taxon>
        <taxon>Pseudomonadati</taxon>
        <taxon>Pseudomonadota</taxon>
        <taxon>Alphaproteobacteria</taxon>
        <taxon>Rhodospirillales</taxon>
        <taxon>Azospirillaceae</taxon>
        <taxon>Azospirillum</taxon>
    </lineage>
</organism>
<comment type="caution">
    <text evidence="1">The sequence shown here is derived from an EMBL/GenBank/DDBJ whole genome shotgun (WGS) entry which is preliminary data.</text>
</comment>
<name>A0A235H868_AZOBR</name>
<dbReference type="Pfam" id="PF07433">
    <property type="entry name" value="DUF1513"/>
    <property type="match status" value="1"/>
</dbReference>
<evidence type="ECO:0000313" key="1">
    <source>
        <dbReference type="EMBL" id="OYD81673.1"/>
    </source>
</evidence>
<dbReference type="RefSeq" id="WP_094306057.1">
    <property type="nucleotide sequence ID" value="NZ_NOWT01000030.1"/>
</dbReference>
<dbReference type="InterPro" id="IPR011044">
    <property type="entry name" value="Quino_amine_DH_bsu"/>
</dbReference>
<keyword evidence="1" id="KW-0614">Plasmid</keyword>
<dbReference type="AlphaFoldDB" id="A0A235H868"/>
<geneLocation type="plasmid" evidence="1">
    <name>unnamed</name>
</geneLocation>
<evidence type="ECO:0008006" key="3">
    <source>
        <dbReference type="Google" id="ProtNLM"/>
    </source>
</evidence>
<evidence type="ECO:0000313" key="2">
    <source>
        <dbReference type="Proteomes" id="UP000215367"/>
    </source>
</evidence>